<sequence length="117" mass="12212">MRRSTVRYGLKLILAGILCVTAGTFFHSEIADVLLLGGGGDAEITLLGFFLGGLTGGCGVLIAAGGFLQSGAGDRPAKLGRIFAYIVLAVILFFFLAYRSFTTPVSQPVRPGESISI</sequence>
<dbReference type="AlphaFoldDB" id="A0A8J7S935"/>
<name>A0A8J7S935_9BACT</name>
<evidence type="ECO:0000256" key="1">
    <source>
        <dbReference type="SAM" id="Phobius"/>
    </source>
</evidence>
<keyword evidence="1" id="KW-0812">Transmembrane</keyword>
<comment type="caution">
    <text evidence="2">The sequence shown here is derived from an EMBL/GenBank/DDBJ whole genome shotgun (WGS) entry which is preliminary data.</text>
</comment>
<feature type="transmembrane region" description="Helical" evidence="1">
    <location>
        <begin position="79"/>
        <end position="98"/>
    </location>
</feature>
<reference evidence="2" key="1">
    <citation type="submission" date="2020-12" db="EMBL/GenBank/DDBJ databases">
        <title>Geomonas sp. Red875, isolated from river sediment.</title>
        <authorList>
            <person name="Xu Z."/>
            <person name="Zhang Z."/>
            <person name="Masuda Y."/>
            <person name="Itoh H."/>
            <person name="Senoo K."/>
        </authorList>
    </citation>
    <scope>NUCLEOTIDE SEQUENCE</scope>
    <source>
        <strain evidence="2">Red875</strain>
    </source>
</reference>
<keyword evidence="1" id="KW-0472">Membrane</keyword>
<organism evidence="2 3">
    <name type="scientific">Geomesophilobacter sediminis</name>
    <dbReference type="NCBI Taxonomy" id="2798584"/>
    <lineage>
        <taxon>Bacteria</taxon>
        <taxon>Pseudomonadati</taxon>
        <taxon>Thermodesulfobacteriota</taxon>
        <taxon>Desulfuromonadia</taxon>
        <taxon>Geobacterales</taxon>
        <taxon>Geobacteraceae</taxon>
        <taxon>Geomesophilobacter</taxon>
    </lineage>
</organism>
<protein>
    <submittedName>
        <fullName evidence="2">Uncharacterized protein</fullName>
    </submittedName>
</protein>
<keyword evidence="1" id="KW-1133">Transmembrane helix</keyword>
<dbReference type="EMBL" id="JAEMHM010000017">
    <property type="protein sequence ID" value="MBJ6726756.1"/>
    <property type="molecule type" value="Genomic_DNA"/>
</dbReference>
<keyword evidence="3" id="KW-1185">Reference proteome</keyword>
<feature type="transmembrane region" description="Helical" evidence="1">
    <location>
        <begin position="44"/>
        <end position="67"/>
    </location>
</feature>
<gene>
    <name evidence="2" type="ORF">JFN93_18760</name>
</gene>
<evidence type="ECO:0000313" key="3">
    <source>
        <dbReference type="Proteomes" id="UP000636888"/>
    </source>
</evidence>
<dbReference type="Proteomes" id="UP000636888">
    <property type="component" value="Unassembled WGS sequence"/>
</dbReference>
<evidence type="ECO:0000313" key="2">
    <source>
        <dbReference type="EMBL" id="MBJ6726756.1"/>
    </source>
</evidence>
<accession>A0A8J7S935</accession>
<proteinExistence type="predicted"/>
<dbReference type="RefSeq" id="WP_199385670.1">
    <property type="nucleotide sequence ID" value="NZ_JAEMHM010000017.1"/>
</dbReference>